<dbReference type="PROSITE" id="PS00098">
    <property type="entry name" value="THIOLASE_1"/>
    <property type="match status" value="1"/>
</dbReference>
<dbReference type="PANTHER" id="PTHR18919:SF107">
    <property type="entry name" value="ACETYL-COA ACETYLTRANSFERASE, CYTOSOLIC"/>
    <property type="match status" value="1"/>
</dbReference>
<evidence type="ECO:0000313" key="10">
    <source>
        <dbReference type="EMBL" id="PSR28315.1"/>
    </source>
</evidence>
<dbReference type="InterPro" id="IPR020613">
    <property type="entry name" value="Thiolase_CS"/>
</dbReference>
<dbReference type="NCBIfam" id="NF006086">
    <property type="entry name" value="PRK08235.1"/>
    <property type="match status" value="1"/>
</dbReference>
<feature type="domain" description="Thiolase C-terminal" evidence="9">
    <location>
        <begin position="271"/>
        <end position="391"/>
    </location>
</feature>
<dbReference type="Pfam" id="PF00108">
    <property type="entry name" value="Thiolase_N"/>
    <property type="match status" value="1"/>
</dbReference>
<gene>
    <name evidence="10" type="ORF">C7B43_10050</name>
</gene>
<protein>
    <recommendedName>
        <fullName evidence="2">acetyl-CoA C-acetyltransferase</fullName>
        <ecNumber evidence="2">2.3.1.9</ecNumber>
    </recommendedName>
    <alternativeName>
        <fullName evidence="5">Acetoacetyl-CoA thiolase</fullName>
    </alternativeName>
</protein>
<dbReference type="SUPFAM" id="SSF53901">
    <property type="entry name" value="Thiolase-like"/>
    <property type="match status" value="2"/>
</dbReference>
<dbReference type="PIRSF" id="PIRSF000429">
    <property type="entry name" value="Ac-CoA_Ac_transf"/>
    <property type="match status" value="1"/>
</dbReference>
<dbReference type="AlphaFoldDB" id="A0A2T2X1F3"/>
<dbReference type="CDD" id="cd00751">
    <property type="entry name" value="thiolase"/>
    <property type="match status" value="1"/>
</dbReference>
<dbReference type="InterPro" id="IPR020616">
    <property type="entry name" value="Thiolase_N"/>
</dbReference>
<dbReference type="PANTHER" id="PTHR18919">
    <property type="entry name" value="ACETYL-COA C-ACYLTRANSFERASE"/>
    <property type="match status" value="1"/>
</dbReference>
<dbReference type="Proteomes" id="UP000242699">
    <property type="component" value="Unassembled WGS sequence"/>
</dbReference>
<evidence type="ECO:0000256" key="3">
    <source>
        <dbReference type="ARBA" id="ARBA00022679"/>
    </source>
</evidence>
<proteinExistence type="inferred from homology"/>
<reference evidence="10 11" key="1">
    <citation type="journal article" date="2014" name="BMC Genomics">
        <title>Comparison of environmental and isolate Sulfobacillus genomes reveals diverse carbon, sulfur, nitrogen, and hydrogen metabolisms.</title>
        <authorList>
            <person name="Justice N.B."/>
            <person name="Norman A."/>
            <person name="Brown C.T."/>
            <person name="Singh A."/>
            <person name="Thomas B.C."/>
            <person name="Banfield J.F."/>
        </authorList>
    </citation>
    <scope>NUCLEOTIDE SEQUENCE [LARGE SCALE GENOMIC DNA]</scope>
    <source>
        <strain evidence="10">AMDSBA1</strain>
    </source>
</reference>
<dbReference type="EMBL" id="PXYT01000020">
    <property type="protein sequence ID" value="PSR28315.1"/>
    <property type="molecule type" value="Genomic_DNA"/>
</dbReference>
<sequence length="393" mass="41610">MPESVVVSLARTPFVPFGGALKDVPATELGAHAIRTALGRVHIDPATIDYVFMGQVVQAGSGQIPSRQASMGAGMPETVPSDTINKVCASSLRAVNIADMAIRAGEIHSAVAGGMESMSQAPYLIEGARYGLRMGDGVLVDSVVRDGLWCSFGQCHMGVYGSEVAKEFNISRQAQDEWAYRSHMRAIQAIDKGIFAEEIEPFMVQGRHGERTVIEHDLGPRRDTTLEKISSLRPVFVEDGTVTAGNAPGLTDGASALVIMERQKAKELGLEALATIVSSGYVSREPKYLHTVPAYAAHMALARAGIDRSELKRIEINEAFAAVTLTSIKVGEFNPDIVNVNGGAVALGHPIGASGGRILMTLIREIQRIGGGYGVATICSGGGQGEATLIRVD</sequence>
<dbReference type="InterPro" id="IPR020615">
    <property type="entry name" value="Thiolase_acyl_enz_int_AS"/>
</dbReference>
<dbReference type="GO" id="GO:0003985">
    <property type="term" value="F:acetyl-CoA C-acetyltransferase activity"/>
    <property type="evidence" value="ECO:0007669"/>
    <property type="project" value="UniProtKB-EC"/>
</dbReference>
<keyword evidence="3 7" id="KW-0808">Transferase</keyword>
<comment type="caution">
    <text evidence="10">The sequence shown here is derived from an EMBL/GenBank/DDBJ whole genome shotgun (WGS) entry which is preliminary data.</text>
</comment>
<feature type="active site" description="Acyl-thioester intermediate" evidence="6">
    <location>
        <position position="88"/>
    </location>
</feature>
<comment type="similarity">
    <text evidence="1 7">Belongs to the thiolase-like superfamily. Thiolase family.</text>
</comment>
<dbReference type="InterPro" id="IPR020617">
    <property type="entry name" value="Thiolase_C"/>
</dbReference>
<name>A0A2T2X1F3_9FIRM</name>
<dbReference type="NCBIfam" id="TIGR01930">
    <property type="entry name" value="AcCoA-C-Actrans"/>
    <property type="match status" value="1"/>
</dbReference>
<keyword evidence="4 7" id="KW-0012">Acyltransferase</keyword>
<evidence type="ECO:0000256" key="6">
    <source>
        <dbReference type="PIRSR" id="PIRSR000429-1"/>
    </source>
</evidence>
<dbReference type="InterPro" id="IPR016039">
    <property type="entry name" value="Thiolase-like"/>
</dbReference>
<evidence type="ECO:0000313" key="11">
    <source>
        <dbReference type="Proteomes" id="UP000242699"/>
    </source>
</evidence>
<evidence type="ECO:0000256" key="1">
    <source>
        <dbReference type="ARBA" id="ARBA00010982"/>
    </source>
</evidence>
<evidence type="ECO:0000259" key="9">
    <source>
        <dbReference type="Pfam" id="PF02803"/>
    </source>
</evidence>
<dbReference type="InterPro" id="IPR002155">
    <property type="entry name" value="Thiolase"/>
</dbReference>
<feature type="active site" description="Proton acceptor" evidence="6">
    <location>
        <position position="349"/>
    </location>
</feature>
<dbReference type="Pfam" id="PF02803">
    <property type="entry name" value="Thiolase_C"/>
    <property type="match status" value="1"/>
</dbReference>
<evidence type="ECO:0000256" key="4">
    <source>
        <dbReference type="ARBA" id="ARBA00023315"/>
    </source>
</evidence>
<dbReference type="PROSITE" id="PS00099">
    <property type="entry name" value="THIOLASE_3"/>
    <property type="match status" value="1"/>
</dbReference>
<accession>A0A2T2X1F3</accession>
<feature type="active site" description="Proton acceptor" evidence="6">
    <location>
        <position position="379"/>
    </location>
</feature>
<evidence type="ECO:0000256" key="2">
    <source>
        <dbReference type="ARBA" id="ARBA00012705"/>
    </source>
</evidence>
<feature type="domain" description="Thiolase N-terminal" evidence="8">
    <location>
        <begin position="5"/>
        <end position="262"/>
    </location>
</feature>
<evidence type="ECO:0000256" key="7">
    <source>
        <dbReference type="RuleBase" id="RU003557"/>
    </source>
</evidence>
<dbReference type="PROSITE" id="PS00737">
    <property type="entry name" value="THIOLASE_2"/>
    <property type="match status" value="1"/>
</dbReference>
<evidence type="ECO:0000259" key="8">
    <source>
        <dbReference type="Pfam" id="PF00108"/>
    </source>
</evidence>
<dbReference type="InterPro" id="IPR020610">
    <property type="entry name" value="Thiolase_AS"/>
</dbReference>
<dbReference type="Gene3D" id="3.40.47.10">
    <property type="match status" value="2"/>
</dbReference>
<organism evidence="10 11">
    <name type="scientific">Sulfobacillus benefaciens</name>
    <dbReference type="NCBI Taxonomy" id="453960"/>
    <lineage>
        <taxon>Bacteria</taxon>
        <taxon>Bacillati</taxon>
        <taxon>Bacillota</taxon>
        <taxon>Clostridia</taxon>
        <taxon>Eubacteriales</taxon>
        <taxon>Clostridiales Family XVII. Incertae Sedis</taxon>
        <taxon>Sulfobacillus</taxon>
    </lineage>
</organism>
<evidence type="ECO:0000256" key="5">
    <source>
        <dbReference type="ARBA" id="ARBA00030755"/>
    </source>
</evidence>
<dbReference type="EC" id="2.3.1.9" evidence="2"/>